<dbReference type="EMBL" id="QJKJ01000769">
    <property type="protein sequence ID" value="RDY10823.1"/>
    <property type="molecule type" value="Genomic_DNA"/>
</dbReference>
<feature type="non-terminal residue" evidence="1">
    <location>
        <position position="1"/>
    </location>
</feature>
<protein>
    <submittedName>
        <fullName evidence="1">Uncharacterized protein</fullName>
    </submittedName>
</protein>
<name>A0A371I705_MUCPR</name>
<sequence>MSVNNIKFQENIGQLATTVKQLYSKGSEQIPSQTILNLQANMSDITLRSGKKLPQHKSMLEVNL</sequence>
<evidence type="ECO:0000313" key="2">
    <source>
        <dbReference type="Proteomes" id="UP000257109"/>
    </source>
</evidence>
<dbReference type="Proteomes" id="UP000257109">
    <property type="component" value="Unassembled WGS sequence"/>
</dbReference>
<comment type="caution">
    <text evidence="1">The sequence shown here is derived from an EMBL/GenBank/DDBJ whole genome shotgun (WGS) entry which is preliminary data.</text>
</comment>
<evidence type="ECO:0000313" key="1">
    <source>
        <dbReference type="EMBL" id="RDY10823.1"/>
    </source>
</evidence>
<reference evidence="1" key="1">
    <citation type="submission" date="2018-05" db="EMBL/GenBank/DDBJ databases">
        <title>Draft genome of Mucuna pruriens seed.</title>
        <authorList>
            <person name="Nnadi N.E."/>
            <person name="Vos R."/>
            <person name="Hasami M.H."/>
            <person name="Devisetty U.K."/>
            <person name="Aguiy J.C."/>
        </authorList>
    </citation>
    <scope>NUCLEOTIDE SEQUENCE [LARGE SCALE GENOMIC DNA]</scope>
    <source>
        <strain evidence="1">JCA_2017</strain>
    </source>
</reference>
<dbReference type="OrthoDB" id="1937287at2759"/>
<proteinExistence type="predicted"/>
<accession>A0A371I705</accession>
<keyword evidence="2" id="KW-1185">Reference proteome</keyword>
<organism evidence="1 2">
    <name type="scientific">Mucuna pruriens</name>
    <name type="common">Velvet bean</name>
    <name type="synonym">Dolichos pruriens</name>
    <dbReference type="NCBI Taxonomy" id="157652"/>
    <lineage>
        <taxon>Eukaryota</taxon>
        <taxon>Viridiplantae</taxon>
        <taxon>Streptophyta</taxon>
        <taxon>Embryophyta</taxon>
        <taxon>Tracheophyta</taxon>
        <taxon>Spermatophyta</taxon>
        <taxon>Magnoliopsida</taxon>
        <taxon>eudicotyledons</taxon>
        <taxon>Gunneridae</taxon>
        <taxon>Pentapetalae</taxon>
        <taxon>rosids</taxon>
        <taxon>fabids</taxon>
        <taxon>Fabales</taxon>
        <taxon>Fabaceae</taxon>
        <taxon>Papilionoideae</taxon>
        <taxon>50 kb inversion clade</taxon>
        <taxon>NPAAA clade</taxon>
        <taxon>indigoferoid/millettioid clade</taxon>
        <taxon>Phaseoleae</taxon>
        <taxon>Mucuna</taxon>
    </lineage>
</organism>
<gene>
    <name evidence="1" type="ORF">CR513_04598</name>
</gene>
<dbReference type="AlphaFoldDB" id="A0A371I705"/>